<dbReference type="NCBIfam" id="NF008056">
    <property type="entry name" value="PRK10790.1"/>
    <property type="match status" value="1"/>
</dbReference>
<evidence type="ECO:0000313" key="11">
    <source>
        <dbReference type="Proteomes" id="UP001231859"/>
    </source>
</evidence>
<dbReference type="RefSeq" id="WP_280939176.1">
    <property type="nucleotide sequence ID" value="NZ_CP123759.1"/>
</dbReference>
<dbReference type="PROSITE" id="PS50893">
    <property type="entry name" value="ABC_TRANSPORTER_2"/>
    <property type="match status" value="1"/>
</dbReference>
<evidence type="ECO:0000256" key="2">
    <source>
        <dbReference type="ARBA" id="ARBA00022692"/>
    </source>
</evidence>
<feature type="transmembrane region" description="Helical" evidence="7">
    <location>
        <begin position="138"/>
        <end position="162"/>
    </location>
</feature>
<dbReference type="InterPro" id="IPR003439">
    <property type="entry name" value="ABC_transporter-like_ATP-bd"/>
</dbReference>
<dbReference type="InterPro" id="IPR039421">
    <property type="entry name" value="Type_1_exporter"/>
</dbReference>
<keyword evidence="3" id="KW-0547">Nucleotide-binding</keyword>
<keyword evidence="11" id="KW-1185">Reference proteome</keyword>
<keyword evidence="2 7" id="KW-0812">Transmembrane</keyword>
<keyword evidence="4" id="KW-0067">ATP-binding</keyword>
<evidence type="ECO:0000313" key="10">
    <source>
        <dbReference type="EMBL" id="WGO84152.1"/>
    </source>
</evidence>
<dbReference type="Pfam" id="PF00664">
    <property type="entry name" value="ABC_membrane"/>
    <property type="match status" value="1"/>
</dbReference>
<evidence type="ECO:0000256" key="5">
    <source>
        <dbReference type="ARBA" id="ARBA00022989"/>
    </source>
</evidence>
<gene>
    <name evidence="10" type="ORF">QG404_04445</name>
</gene>
<comment type="subcellular location">
    <subcellularLocation>
        <location evidence="1">Cell membrane</location>
        <topology evidence="1">Multi-pass membrane protein</topology>
    </subcellularLocation>
</comment>
<dbReference type="Proteomes" id="UP001231859">
    <property type="component" value="Chromosome"/>
</dbReference>
<dbReference type="SUPFAM" id="SSF52540">
    <property type="entry name" value="P-loop containing nucleoside triphosphate hydrolases"/>
    <property type="match status" value="1"/>
</dbReference>
<proteinExistence type="predicted"/>
<dbReference type="Gene3D" id="3.40.50.300">
    <property type="entry name" value="P-loop containing nucleotide triphosphate hydrolases"/>
    <property type="match status" value="1"/>
</dbReference>
<reference evidence="10 11" key="1">
    <citation type="submission" date="2023-04" db="EMBL/GenBank/DDBJ databases">
        <title>Genome dynamics across the evolutionary transition to endosymbiosis.</title>
        <authorList>
            <person name="Siozios S."/>
            <person name="Nadal-Jimenez P."/>
            <person name="Azagi T."/>
            <person name="Sprong H."/>
            <person name="Frost C.L."/>
            <person name="Parratt S.R."/>
            <person name="Taylor G."/>
            <person name="Brettell L."/>
            <person name="Lew K.C."/>
            <person name="Croft L."/>
            <person name="King K.C."/>
            <person name="Brockhurst M.A."/>
            <person name="Hypsa V."/>
            <person name="Novakova E."/>
            <person name="Darby A.C."/>
            <person name="Hurst G.D.D."/>
        </authorList>
    </citation>
    <scope>NUCLEOTIDE SEQUENCE [LARGE SCALE GENOMIC DNA]</scope>
    <source>
        <strain evidence="11">aApi_AU</strain>
    </source>
</reference>
<evidence type="ECO:0000256" key="7">
    <source>
        <dbReference type="SAM" id="Phobius"/>
    </source>
</evidence>
<dbReference type="SMART" id="SM00382">
    <property type="entry name" value="AAA"/>
    <property type="match status" value="1"/>
</dbReference>
<dbReference type="SUPFAM" id="SSF90123">
    <property type="entry name" value="ABC transporter transmembrane region"/>
    <property type="match status" value="1"/>
</dbReference>
<evidence type="ECO:0000256" key="4">
    <source>
        <dbReference type="ARBA" id="ARBA00022840"/>
    </source>
</evidence>
<dbReference type="Gene3D" id="1.20.1560.10">
    <property type="entry name" value="ABC transporter type 1, transmembrane domain"/>
    <property type="match status" value="1"/>
</dbReference>
<evidence type="ECO:0000256" key="6">
    <source>
        <dbReference type="ARBA" id="ARBA00023136"/>
    </source>
</evidence>
<feature type="domain" description="ABC transmembrane type-1" evidence="9">
    <location>
        <begin position="27"/>
        <end position="310"/>
    </location>
</feature>
<feature type="domain" description="ABC transporter" evidence="8">
    <location>
        <begin position="341"/>
        <end position="574"/>
    </location>
</feature>
<dbReference type="Pfam" id="PF00005">
    <property type="entry name" value="ABC_tran"/>
    <property type="match status" value="1"/>
</dbReference>
<protein>
    <submittedName>
        <fullName evidence="10">SmdB family multidrug efflux ABC transporter permease/ATP-binding protein</fullName>
    </submittedName>
</protein>
<evidence type="ECO:0000259" key="8">
    <source>
        <dbReference type="PROSITE" id="PS50893"/>
    </source>
</evidence>
<dbReference type="InterPro" id="IPR017871">
    <property type="entry name" value="ABC_transporter-like_CS"/>
</dbReference>
<keyword evidence="6 7" id="KW-0472">Membrane</keyword>
<dbReference type="InterPro" id="IPR011527">
    <property type="entry name" value="ABC1_TM_dom"/>
</dbReference>
<keyword evidence="5 7" id="KW-1133">Transmembrane helix</keyword>
<dbReference type="PROSITE" id="PS50929">
    <property type="entry name" value="ABC_TM1F"/>
    <property type="match status" value="1"/>
</dbReference>
<organism evidence="10 11">
    <name type="scientific">Arsenophonus apicola</name>
    <dbReference type="NCBI Taxonomy" id="2879119"/>
    <lineage>
        <taxon>Bacteria</taxon>
        <taxon>Pseudomonadati</taxon>
        <taxon>Pseudomonadota</taxon>
        <taxon>Gammaproteobacteria</taxon>
        <taxon>Enterobacterales</taxon>
        <taxon>Morganellaceae</taxon>
        <taxon>Arsenophonus</taxon>
    </lineage>
</organism>
<dbReference type="PANTHER" id="PTHR43394:SF1">
    <property type="entry name" value="ATP-BINDING CASSETTE SUB-FAMILY B MEMBER 10, MITOCHONDRIAL"/>
    <property type="match status" value="1"/>
</dbReference>
<dbReference type="CDD" id="cd18544">
    <property type="entry name" value="ABC_6TM_TmrA_like"/>
    <property type="match status" value="1"/>
</dbReference>
<feature type="transmembrane region" description="Helical" evidence="7">
    <location>
        <begin position="21"/>
        <end position="45"/>
    </location>
</feature>
<dbReference type="InterPro" id="IPR036640">
    <property type="entry name" value="ABC1_TM_sf"/>
</dbReference>
<evidence type="ECO:0000256" key="1">
    <source>
        <dbReference type="ARBA" id="ARBA00004651"/>
    </source>
</evidence>
<dbReference type="PANTHER" id="PTHR43394">
    <property type="entry name" value="ATP-DEPENDENT PERMEASE MDL1, MITOCHONDRIAL"/>
    <property type="match status" value="1"/>
</dbReference>
<dbReference type="InterPro" id="IPR027417">
    <property type="entry name" value="P-loop_NTPase"/>
</dbReference>
<accession>A0ABY8P3S6</accession>
<feature type="transmembrane region" description="Helical" evidence="7">
    <location>
        <begin position="65"/>
        <end position="84"/>
    </location>
</feature>
<evidence type="ECO:0000256" key="3">
    <source>
        <dbReference type="ARBA" id="ARBA00022741"/>
    </source>
</evidence>
<evidence type="ECO:0000259" key="9">
    <source>
        <dbReference type="PROSITE" id="PS50929"/>
    </source>
</evidence>
<name>A0ABY8P3S6_9GAMM</name>
<sequence length="593" mass="66899">MNKPRLLWPSLKRLLIYGDPFRKLITIAVLISWLAAAVEICGPLLVSYFIDNMLTKGHIPLESAVMLIIVFFASQIIAAILHYYQTILFNQAAIGVVQTLRTDVMSAAIRQPLSIFDNQPVGQLISRVTNDTEVVKDLFVTVIPTIFRSIALIIAMLVAMFFLEWRMAIVASLIFPLVFLIMVIYQRLSTPIVRRVRTYLADINDSFNEIINGMTVIQQFRQQARFGEKMLAVNRQHYTARMQALKLDSILLRPLLNLFSALTLCGLILSFGFKGIDVIGIGVLYAFINYLGRLNEPLIKLTSQQSVLQQAVVAGERIFELIDSPRQYYGHDQLPLLSGRVDIQKLSFAYRDDKYVLNDIDMQIEDNQFVALVGHTGSGKSTITNLLMGYYPWQEGQILLDGRPLSSLSHQVLRNCITIVQQEPVILATTVFDNIALGREISEQKVWQILTIVQLADWVYKLPNGLNTLLGEQGNMLSAGQKQLLALARALVQTPKILILDEATANVDSGTEKAIQKTLQLIRRQTTLIVIAHRLSTVIDADKIFVLYRGKIVEQGKHNQLLRHSGLYAQMYQLQQIGNLLHTDSLDHLDVVY</sequence>
<feature type="transmembrane region" description="Helical" evidence="7">
    <location>
        <begin position="250"/>
        <end position="269"/>
    </location>
</feature>
<feature type="transmembrane region" description="Helical" evidence="7">
    <location>
        <begin position="168"/>
        <end position="185"/>
    </location>
</feature>
<dbReference type="PROSITE" id="PS00211">
    <property type="entry name" value="ABC_TRANSPORTER_1"/>
    <property type="match status" value="1"/>
</dbReference>
<dbReference type="EMBL" id="CP123759">
    <property type="protein sequence ID" value="WGO84152.1"/>
    <property type="molecule type" value="Genomic_DNA"/>
</dbReference>
<dbReference type="InterPro" id="IPR003593">
    <property type="entry name" value="AAA+_ATPase"/>
</dbReference>